<accession>A0A974PQ61</accession>
<reference evidence="2 3" key="1">
    <citation type="submission" date="2020-10" db="EMBL/GenBank/DDBJ databases">
        <title>Degradation of 1,4-Dioxane by Xanthobacter sp. YN2, via a Novel Group-2 Soluble Di-Iron Monooxygenase.</title>
        <authorList>
            <person name="Ma F."/>
            <person name="Wang Y."/>
            <person name="Yang J."/>
            <person name="Guo H."/>
            <person name="Su D."/>
            <person name="Yu L."/>
        </authorList>
    </citation>
    <scope>NUCLEOTIDE SEQUENCE [LARGE SCALE GENOMIC DNA]</scope>
    <source>
        <strain evidence="2 3">YN2</strain>
    </source>
</reference>
<keyword evidence="1" id="KW-0812">Transmembrane</keyword>
<organism evidence="2 3">
    <name type="scientific">Xanthobacter dioxanivorans</name>
    <dbReference type="NCBI Taxonomy" id="2528964"/>
    <lineage>
        <taxon>Bacteria</taxon>
        <taxon>Pseudomonadati</taxon>
        <taxon>Pseudomonadota</taxon>
        <taxon>Alphaproteobacteria</taxon>
        <taxon>Hyphomicrobiales</taxon>
        <taxon>Xanthobacteraceae</taxon>
        <taxon>Xanthobacter</taxon>
    </lineage>
</organism>
<evidence type="ECO:0000313" key="3">
    <source>
        <dbReference type="Proteomes" id="UP000596427"/>
    </source>
</evidence>
<keyword evidence="1" id="KW-1133">Transmembrane helix</keyword>
<dbReference type="AlphaFoldDB" id="A0A974PQ61"/>
<feature type="transmembrane region" description="Helical" evidence="1">
    <location>
        <begin position="34"/>
        <end position="58"/>
    </location>
</feature>
<proteinExistence type="predicted"/>
<dbReference type="RefSeq" id="WP_203194612.1">
    <property type="nucleotide sequence ID" value="NZ_CP063362.1"/>
</dbReference>
<keyword evidence="1" id="KW-0472">Membrane</keyword>
<dbReference type="KEGG" id="xdi:EZH22_04720"/>
<sequence>MSIIRVLVPALLAVAFLFAAVTHPIETFHVIGSIVLTLSTASSIVFFAFVLISATIGLERHSGRHLAPAAAVHVHRSLRDDVV</sequence>
<protein>
    <submittedName>
        <fullName evidence="2">Uncharacterized protein</fullName>
    </submittedName>
</protein>
<evidence type="ECO:0000313" key="2">
    <source>
        <dbReference type="EMBL" id="QRG07697.1"/>
    </source>
</evidence>
<dbReference type="Proteomes" id="UP000596427">
    <property type="component" value="Chromosome"/>
</dbReference>
<evidence type="ECO:0000256" key="1">
    <source>
        <dbReference type="SAM" id="Phobius"/>
    </source>
</evidence>
<gene>
    <name evidence="2" type="ORF">EZH22_04720</name>
</gene>
<dbReference type="EMBL" id="CP063362">
    <property type="protein sequence ID" value="QRG07697.1"/>
    <property type="molecule type" value="Genomic_DNA"/>
</dbReference>
<name>A0A974PQ61_9HYPH</name>
<keyword evidence="3" id="KW-1185">Reference proteome</keyword>